<dbReference type="GO" id="GO:0046872">
    <property type="term" value="F:metal ion binding"/>
    <property type="evidence" value="ECO:0007669"/>
    <property type="project" value="UniProtKB-KW"/>
</dbReference>
<dbReference type="PANTHER" id="PTHR11845:SF13">
    <property type="entry name" value="5'-DEOXYNUCLEOTIDASE HDDC2"/>
    <property type="match status" value="1"/>
</dbReference>
<evidence type="ECO:0000256" key="6">
    <source>
        <dbReference type="ARBA" id="ARBA00022723"/>
    </source>
</evidence>
<accession>S7TTD2</accession>
<keyword evidence="6" id="KW-0479">Metal-binding</keyword>
<dbReference type="InterPro" id="IPR039356">
    <property type="entry name" value="YfbR/HDDC2"/>
</dbReference>
<evidence type="ECO:0000256" key="2">
    <source>
        <dbReference type="ARBA" id="ARBA00001936"/>
    </source>
</evidence>
<sequence>MRTIVNLLFEAKMLKEIPRSGYHFLGAGEESVAEHSFMITFIAYAMAEMDPSVDALKLISMCLIHDLPEARTGDLNYVQKNYVSSNEAKAVRHTIKDLPFGSSIAGLIEEFRSGETRESLLAHDADQIAFILDLKALMDIGHSPPQKWLPTVLQRLKTETGKLLAQKIMETEWDEWWLKNYVDRPE</sequence>
<protein>
    <recommendedName>
        <fullName evidence="5">5'-deoxynucleotidase</fullName>
        <ecNumber evidence="5">3.1.3.89</ecNumber>
    </recommendedName>
</protein>
<dbReference type="SMART" id="SM00471">
    <property type="entry name" value="HDc"/>
    <property type="match status" value="1"/>
</dbReference>
<gene>
    <name evidence="9" type="ORF">dsmv_2439</name>
</gene>
<evidence type="ECO:0000259" key="8">
    <source>
        <dbReference type="SMART" id="SM00471"/>
    </source>
</evidence>
<dbReference type="SUPFAM" id="SSF109604">
    <property type="entry name" value="HD-domain/PDEase-like"/>
    <property type="match status" value="1"/>
</dbReference>
<dbReference type="Proteomes" id="UP000014977">
    <property type="component" value="Unassembled WGS sequence"/>
</dbReference>
<comment type="catalytic activity">
    <reaction evidence="1">
        <text>a 2'-deoxyribonucleoside 5'-phosphate + H2O = a 2'-deoxyribonucleoside + phosphate</text>
        <dbReference type="Rhea" id="RHEA:36167"/>
        <dbReference type="ChEBI" id="CHEBI:15377"/>
        <dbReference type="ChEBI" id="CHEBI:18274"/>
        <dbReference type="ChEBI" id="CHEBI:43474"/>
        <dbReference type="ChEBI" id="CHEBI:65317"/>
        <dbReference type="EC" id="3.1.3.89"/>
    </reaction>
</comment>
<dbReference type="InterPro" id="IPR003607">
    <property type="entry name" value="HD/PDEase_dom"/>
</dbReference>
<name>S7TTD2_DESML</name>
<proteinExistence type="predicted"/>
<dbReference type="Pfam" id="PF13023">
    <property type="entry name" value="HD_3"/>
    <property type="match status" value="1"/>
</dbReference>
<dbReference type="Gene3D" id="1.10.3210.10">
    <property type="entry name" value="Hypothetical protein af1432"/>
    <property type="match status" value="1"/>
</dbReference>
<dbReference type="GO" id="GO:0002953">
    <property type="term" value="F:5'-deoxynucleotidase activity"/>
    <property type="evidence" value="ECO:0007669"/>
    <property type="project" value="UniProtKB-EC"/>
</dbReference>
<evidence type="ECO:0000256" key="7">
    <source>
        <dbReference type="ARBA" id="ARBA00022801"/>
    </source>
</evidence>
<dbReference type="InterPro" id="IPR006674">
    <property type="entry name" value="HD_domain"/>
</dbReference>
<dbReference type="PANTHER" id="PTHR11845">
    <property type="entry name" value="5'-DEOXYNUCLEOTIDASE HDDC2"/>
    <property type="match status" value="1"/>
</dbReference>
<dbReference type="RefSeq" id="WP_020877196.1">
    <property type="nucleotide sequence ID" value="NZ_ATHJ01000086.1"/>
</dbReference>
<feature type="domain" description="HD/PDEase" evidence="8">
    <location>
        <begin position="28"/>
        <end position="140"/>
    </location>
</feature>
<keyword evidence="7 9" id="KW-0378">Hydrolase</keyword>
<dbReference type="EC" id="3.1.3.89" evidence="5"/>
<evidence type="ECO:0000313" key="9">
    <source>
        <dbReference type="EMBL" id="EPR40010.1"/>
    </source>
</evidence>
<dbReference type="eggNOG" id="COG1896">
    <property type="taxonomic scope" value="Bacteria"/>
</dbReference>
<comment type="caution">
    <text evidence="9">The sequence shown here is derived from an EMBL/GenBank/DDBJ whole genome shotgun (WGS) entry which is preliminary data.</text>
</comment>
<evidence type="ECO:0000256" key="4">
    <source>
        <dbReference type="ARBA" id="ARBA00011738"/>
    </source>
</evidence>
<dbReference type="OrthoDB" id="9786155at2"/>
<comment type="subunit">
    <text evidence="4">Homodimer.</text>
</comment>
<evidence type="ECO:0000256" key="5">
    <source>
        <dbReference type="ARBA" id="ARBA00012964"/>
    </source>
</evidence>
<comment type="cofactor">
    <cofactor evidence="2">
        <name>Mn(2+)</name>
        <dbReference type="ChEBI" id="CHEBI:29035"/>
    </cofactor>
</comment>
<dbReference type="STRING" id="897.B2D07_13520"/>
<keyword evidence="10" id="KW-1185">Reference proteome</keyword>
<evidence type="ECO:0000256" key="1">
    <source>
        <dbReference type="ARBA" id="ARBA00001638"/>
    </source>
</evidence>
<comment type="cofactor">
    <cofactor evidence="3">
        <name>Co(2+)</name>
        <dbReference type="ChEBI" id="CHEBI:48828"/>
    </cofactor>
</comment>
<dbReference type="GO" id="GO:0005737">
    <property type="term" value="C:cytoplasm"/>
    <property type="evidence" value="ECO:0007669"/>
    <property type="project" value="TreeGrafter"/>
</dbReference>
<dbReference type="AlphaFoldDB" id="S7TTD2"/>
<reference evidence="9 10" key="1">
    <citation type="journal article" date="2013" name="Genome Announc.">
        <title>Draft genome sequences for three mercury-methylating, sulfate-reducing bacteria.</title>
        <authorList>
            <person name="Brown S.D."/>
            <person name="Hurt R.A.Jr."/>
            <person name="Gilmour C.C."/>
            <person name="Elias D.A."/>
        </authorList>
    </citation>
    <scope>NUCLEOTIDE SEQUENCE [LARGE SCALE GENOMIC DNA]</scope>
    <source>
        <strain evidence="9 10">DSM 2059</strain>
    </source>
</reference>
<evidence type="ECO:0000256" key="3">
    <source>
        <dbReference type="ARBA" id="ARBA00001941"/>
    </source>
</evidence>
<dbReference type="PATRIC" id="fig|1121405.3.peg.2074"/>
<organism evidence="9 10">
    <name type="scientific">Desulfococcus multivorans DSM 2059</name>
    <dbReference type="NCBI Taxonomy" id="1121405"/>
    <lineage>
        <taxon>Bacteria</taxon>
        <taxon>Pseudomonadati</taxon>
        <taxon>Thermodesulfobacteriota</taxon>
        <taxon>Desulfobacteria</taxon>
        <taxon>Desulfobacterales</taxon>
        <taxon>Desulfococcaceae</taxon>
        <taxon>Desulfococcus</taxon>
    </lineage>
</organism>
<dbReference type="EMBL" id="ATHJ01000086">
    <property type="protein sequence ID" value="EPR40010.1"/>
    <property type="molecule type" value="Genomic_DNA"/>
</dbReference>
<evidence type="ECO:0000313" key="10">
    <source>
        <dbReference type="Proteomes" id="UP000014977"/>
    </source>
</evidence>